<gene>
    <name evidence="1" type="ordered locus">HCH_02570</name>
</gene>
<evidence type="ECO:0000313" key="2">
    <source>
        <dbReference type="Proteomes" id="UP000000238"/>
    </source>
</evidence>
<protein>
    <submittedName>
        <fullName evidence="1">Uncharacterized protein</fullName>
    </submittedName>
</protein>
<dbReference type="HOGENOM" id="CLU_2422843_0_0_6"/>
<dbReference type="Proteomes" id="UP000000238">
    <property type="component" value="Chromosome"/>
</dbReference>
<evidence type="ECO:0000313" key="1">
    <source>
        <dbReference type="EMBL" id="ABC29370.1"/>
    </source>
</evidence>
<dbReference type="STRING" id="349521.HCH_02570"/>
<reference evidence="1 2" key="1">
    <citation type="journal article" date="2005" name="Nucleic Acids Res.">
        <title>Genomic blueprint of Hahella chejuensis, a marine microbe producing an algicidal agent.</title>
        <authorList>
            <person name="Jeong H."/>
            <person name="Yim J.H."/>
            <person name="Lee C."/>
            <person name="Choi S.-H."/>
            <person name="Park Y.K."/>
            <person name="Yoon S.H."/>
            <person name="Hur C.-G."/>
            <person name="Kang H.-Y."/>
            <person name="Kim D."/>
            <person name="Lee H.H."/>
            <person name="Park K.H."/>
            <person name="Park S.-H."/>
            <person name="Park H.-S."/>
            <person name="Lee H.K."/>
            <person name="Oh T.K."/>
            <person name="Kim J.F."/>
        </authorList>
    </citation>
    <scope>NUCLEOTIDE SEQUENCE [LARGE SCALE GENOMIC DNA]</scope>
    <source>
        <strain evidence="1 2">KCTC 2396</strain>
    </source>
</reference>
<keyword evidence="2" id="KW-1185">Reference proteome</keyword>
<accession>Q2SJ04</accession>
<dbReference type="EMBL" id="CP000155">
    <property type="protein sequence ID" value="ABC29370.1"/>
    <property type="molecule type" value="Genomic_DNA"/>
</dbReference>
<sequence length="91" mass="10188">MSHAMPRVVLFKRHIKPPGFCRRNACFGGDRLVRQLNYTKDVSRNLIIGAVVAAWLSPFVFLRLELSNDACFIALYWRAVVAGVEHCALGG</sequence>
<name>Q2SJ04_HAHCH</name>
<proteinExistence type="predicted"/>
<dbReference type="KEGG" id="hch:HCH_02570"/>
<organism evidence="1 2">
    <name type="scientific">Hahella chejuensis (strain KCTC 2396)</name>
    <dbReference type="NCBI Taxonomy" id="349521"/>
    <lineage>
        <taxon>Bacteria</taxon>
        <taxon>Pseudomonadati</taxon>
        <taxon>Pseudomonadota</taxon>
        <taxon>Gammaproteobacteria</taxon>
        <taxon>Oceanospirillales</taxon>
        <taxon>Hahellaceae</taxon>
        <taxon>Hahella</taxon>
    </lineage>
</organism>
<dbReference type="AlphaFoldDB" id="Q2SJ04"/>